<dbReference type="Pfam" id="PF02371">
    <property type="entry name" value="Transposase_20"/>
    <property type="match status" value="1"/>
</dbReference>
<accession>A0A4R3U5H9</accession>
<evidence type="ECO:0000313" key="4">
    <source>
        <dbReference type="Proteomes" id="UP000295110"/>
    </source>
</evidence>
<dbReference type="Pfam" id="PF01548">
    <property type="entry name" value="DEDD_Tnp_IS110"/>
    <property type="match status" value="1"/>
</dbReference>
<comment type="caution">
    <text evidence="3">The sequence shown here is derived from an EMBL/GenBank/DDBJ whole genome shotgun (WGS) entry which is preliminary data.</text>
</comment>
<dbReference type="AlphaFoldDB" id="A0A4R3U5H9"/>
<dbReference type="OrthoDB" id="9815354at2"/>
<dbReference type="GO" id="GO:0003677">
    <property type="term" value="F:DNA binding"/>
    <property type="evidence" value="ECO:0007669"/>
    <property type="project" value="InterPro"/>
</dbReference>
<dbReference type="NCBIfam" id="NF033542">
    <property type="entry name" value="transpos_IS110"/>
    <property type="match status" value="1"/>
</dbReference>
<protein>
    <submittedName>
        <fullName evidence="3">Transposase IS116/IS110/IS902 family protein</fullName>
    </submittedName>
</protein>
<feature type="domain" description="Transposase IS116/IS110/IS902 C-terminal" evidence="2">
    <location>
        <begin position="290"/>
        <end position="372"/>
    </location>
</feature>
<dbReference type="GO" id="GO:0006313">
    <property type="term" value="P:DNA transposition"/>
    <property type="evidence" value="ECO:0007669"/>
    <property type="project" value="InterPro"/>
</dbReference>
<dbReference type="EMBL" id="SMBU01000096">
    <property type="protein sequence ID" value="TCU80281.1"/>
    <property type="molecule type" value="Genomic_DNA"/>
</dbReference>
<gene>
    <name evidence="3" type="ORF">EV671_10961</name>
</gene>
<dbReference type="Proteomes" id="UP000295110">
    <property type="component" value="Unassembled WGS sequence"/>
</dbReference>
<sequence>MAMRKREDEVFPNAAGIDIGASSHWVAVPRHLAEAAGDEPIREVGAMTDDLNALARWLVSLGVDAVAVESTGVYWIPVFEVLEQHGLKVWLVDARQMKYVPGRKSDVQDCQWLQKLMSLGLLRAAWRPSAEVCVLRAVARQRETLITEQASWVQRMQKALVQMNIQLTEVITDVMGQTGQAIIRDIVAGERDAKVLVRHRHRRVKASEADIIKALTGNWREEHLFVLKQALGVYDDIGRHLAECDAKLEALLDERVAAKVDLGPAPRAGSKSRAEHDIRQRLADWAGVDLTRINGLGVTVVMKLLTEIGPDLTRFASVKHFCSWLGLCPGTKISGGKVLSSGTKRSASRARQALKMAAQSLCRSESALGAFYRRLCSRMDKPRANTATAHKLARMVYFMLTRGEAFVDQGQQRYEEMQRQRNIAALKRRAAALGYQINPMEAVA</sequence>
<evidence type="ECO:0000313" key="3">
    <source>
        <dbReference type="EMBL" id="TCU80281.1"/>
    </source>
</evidence>
<dbReference type="InterPro" id="IPR002525">
    <property type="entry name" value="Transp_IS110-like_N"/>
</dbReference>
<dbReference type="InterPro" id="IPR047650">
    <property type="entry name" value="Transpos_IS110"/>
</dbReference>
<reference evidence="3 4" key="1">
    <citation type="submission" date="2019-03" db="EMBL/GenBank/DDBJ databases">
        <title>Genomic Encyclopedia of Type Strains, Phase IV (KMG-IV): sequencing the most valuable type-strain genomes for metagenomic binning, comparative biology and taxonomic classification.</title>
        <authorList>
            <person name="Goeker M."/>
        </authorList>
    </citation>
    <scope>NUCLEOTIDE SEQUENCE [LARGE SCALE GENOMIC DNA]</scope>
    <source>
        <strain evidence="3 4">DSM 654</strain>
    </source>
</reference>
<dbReference type="PANTHER" id="PTHR33055:SF13">
    <property type="entry name" value="TRANSPOSASE"/>
    <property type="match status" value="1"/>
</dbReference>
<dbReference type="RefSeq" id="WP_132576895.1">
    <property type="nucleotide sequence ID" value="NZ_CBCSGL010000134.1"/>
</dbReference>
<evidence type="ECO:0000259" key="1">
    <source>
        <dbReference type="Pfam" id="PF01548"/>
    </source>
</evidence>
<dbReference type="PANTHER" id="PTHR33055">
    <property type="entry name" value="TRANSPOSASE FOR INSERTION SEQUENCE ELEMENT IS1111A"/>
    <property type="match status" value="1"/>
</dbReference>
<dbReference type="GO" id="GO:0004803">
    <property type="term" value="F:transposase activity"/>
    <property type="evidence" value="ECO:0007669"/>
    <property type="project" value="InterPro"/>
</dbReference>
<name>A0A4R3U5H9_ROSSA</name>
<evidence type="ECO:0000259" key="2">
    <source>
        <dbReference type="Pfam" id="PF02371"/>
    </source>
</evidence>
<proteinExistence type="predicted"/>
<feature type="domain" description="Transposase IS110-like N-terminal" evidence="1">
    <location>
        <begin position="15"/>
        <end position="164"/>
    </location>
</feature>
<dbReference type="InterPro" id="IPR003346">
    <property type="entry name" value="Transposase_20"/>
</dbReference>
<keyword evidence="4" id="KW-1185">Reference proteome</keyword>
<organism evidence="3 4">
    <name type="scientific">Roseateles saccharophilus</name>
    <name type="common">Pseudomonas saccharophila</name>
    <dbReference type="NCBI Taxonomy" id="304"/>
    <lineage>
        <taxon>Bacteria</taxon>
        <taxon>Pseudomonadati</taxon>
        <taxon>Pseudomonadota</taxon>
        <taxon>Betaproteobacteria</taxon>
        <taxon>Burkholderiales</taxon>
        <taxon>Sphaerotilaceae</taxon>
        <taxon>Roseateles</taxon>
    </lineage>
</organism>